<dbReference type="AlphaFoldDB" id="A0A343ESS0"/>
<accession>A0A343ESS0</accession>
<feature type="transmembrane region" description="Helical" evidence="1">
    <location>
        <begin position="30"/>
        <end position="50"/>
    </location>
</feature>
<name>A0A343ESS0_9CEST</name>
<keyword evidence="1" id="KW-1133">Transmembrane helix</keyword>
<keyword evidence="1" id="KW-0812">Transmembrane</keyword>
<feature type="transmembrane region" description="Helical" evidence="1">
    <location>
        <begin position="114"/>
        <end position="136"/>
    </location>
</feature>
<feature type="transmembrane region" description="Helical" evidence="1">
    <location>
        <begin position="240"/>
        <end position="264"/>
    </location>
</feature>
<organism evidence="2">
    <name type="scientific">Khawia sinensis</name>
    <dbReference type="NCBI Taxonomy" id="125900"/>
    <lineage>
        <taxon>Eukaryota</taxon>
        <taxon>Metazoa</taxon>
        <taxon>Spiralia</taxon>
        <taxon>Lophotrochozoa</taxon>
        <taxon>Platyhelminthes</taxon>
        <taxon>Cestoda</taxon>
        <taxon>Eucestoda</taxon>
        <taxon>Caryophyllidea</taxon>
        <taxon>Lytocestidae</taxon>
        <taxon>Khawia</taxon>
    </lineage>
</organism>
<keyword evidence="2" id="KW-0496">Mitochondrion</keyword>
<feature type="transmembrane region" description="Helical" evidence="1">
    <location>
        <begin position="142"/>
        <end position="162"/>
    </location>
</feature>
<feature type="transmembrane region" description="Helical" evidence="1">
    <location>
        <begin position="174"/>
        <end position="197"/>
    </location>
</feature>
<feature type="transmembrane region" description="Helical" evidence="1">
    <location>
        <begin position="62"/>
        <end position="82"/>
    </location>
</feature>
<reference evidence="2" key="1">
    <citation type="journal article" date="2017" name="Parasit. Vectors">
        <title>The complete mitochondrial DNA of three monozoic tapeworms in the Caryophyllidea: a mitogenomic perspective on the phylogeny of eucestodes.</title>
        <authorList>
            <person name="Li W.X."/>
            <person name="Zhang D."/>
            <person name="Boyce K."/>
            <person name="Xi B.W."/>
            <person name="Zou H."/>
            <person name="Wu S.G."/>
            <person name="Li M."/>
            <person name="Wang G.T."/>
        </authorList>
    </citation>
    <scope>NUCLEOTIDE SEQUENCE</scope>
</reference>
<dbReference type="EMBL" id="KY486753">
    <property type="protein sequence ID" value="ASL24606.1"/>
    <property type="molecule type" value="Genomic_DNA"/>
</dbReference>
<dbReference type="PROSITE" id="PS51257">
    <property type="entry name" value="PROKAR_LIPOPROTEIN"/>
    <property type="match status" value="1"/>
</dbReference>
<feature type="transmembrane region" description="Helical" evidence="1">
    <location>
        <begin position="203"/>
        <end position="233"/>
    </location>
</feature>
<evidence type="ECO:0000313" key="2">
    <source>
        <dbReference type="EMBL" id="ASL24606.1"/>
    </source>
</evidence>
<feature type="transmembrane region" description="Helical" evidence="1">
    <location>
        <begin position="7"/>
        <end position="24"/>
    </location>
</feature>
<gene>
    <name evidence="2" type="primary">nad2</name>
</gene>
<feature type="transmembrane region" description="Helical" evidence="1">
    <location>
        <begin position="88"/>
        <end position="107"/>
    </location>
</feature>
<keyword evidence="1" id="KW-0472">Membrane</keyword>
<protein>
    <submittedName>
        <fullName evidence="2">NADH dehydrogenase subunit 2</fullName>
    </submittedName>
</protein>
<evidence type="ECO:0000256" key="1">
    <source>
        <dbReference type="SAM" id="Phobius"/>
    </source>
</evidence>
<geneLocation type="mitochondrion" evidence="2"/>
<sequence>MRLNNLNLASFSVIASVFFIFFSSCVDTLFGFWVFLELAGLGAVPGFFLLFEGGVSRVYTGLFNYIVVSALASVFFVSGFIFNGLLSFVVIGFIIKLGLFPFVFWVYRVYSVSNWLFIFLLSVVLKYPVLYFSYIFSGVFEVILMVDCVFTLIICTISFWVWSNNWQFIWCHMSLSSVATLLVACYSGDFLLCMFIFGYYSFWALLCVTYFYLLSLDYSYVPSVWVFSFLLLVTPISLPLFYKLGVCIALFYSSVYILLIWSLYSFSEQFFLYKLCGDVTRQGVLNYWFG</sequence>
<proteinExistence type="predicted"/>